<dbReference type="Proteomes" id="UP001204151">
    <property type="component" value="Unassembled WGS sequence"/>
</dbReference>
<dbReference type="RefSeq" id="WP_258815394.1">
    <property type="nucleotide sequence ID" value="NZ_JANUGW010000002.1"/>
</dbReference>
<dbReference type="PROSITE" id="PS51833">
    <property type="entry name" value="HDOD"/>
    <property type="match status" value="1"/>
</dbReference>
<dbReference type="NCBIfam" id="TIGR00277">
    <property type="entry name" value="HDIG"/>
    <property type="match status" value="1"/>
</dbReference>
<dbReference type="InterPro" id="IPR006675">
    <property type="entry name" value="HDIG_dom"/>
</dbReference>
<dbReference type="PANTHER" id="PTHR33525:SF3">
    <property type="entry name" value="RIBONUCLEASE Y"/>
    <property type="match status" value="1"/>
</dbReference>
<gene>
    <name evidence="2" type="ORF">NX784_03975</name>
</gene>
<dbReference type="InterPro" id="IPR052340">
    <property type="entry name" value="RNase_Y/CdgJ"/>
</dbReference>
<keyword evidence="3" id="KW-1185">Reference proteome</keyword>
<accession>A0ABT1ZLH5</accession>
<protein>
    <submittedName>
        <fullName evidence="2">HDOD domain-containing protein</fullName>
    </submittedName>
</protein>
<dbReference type="InterPro" id="IPR003607">
    <property type="entry name" value="HD/PDEase_dom"/>
</dbReference>
<dbReference type="EMBL" id="JANUGW010000002">
    <property type="protein sequence ID" value="MCS0580743.1"/>
    <property type="molecule type" value="Genomic_DNA"/>
</dbReference>
<organism evidence="2 3">
    <name type="scientific">Massilia pinisoli</name>
    <dbReference type="NCBI Taxonomy" id="1772194"/>
    <lineage>
        <taxon>Bacteria</taxon>
        <taxon>Pseudomonadati</taxon>
        <taxon>Pseudomonadota</taxon>
        <taxon>Betaproteobacteria</taxon>
        <taxon>Burkholderiales</taxon>
        <taxon>Oxalobacteraceae</taxon>
        <taxon>Telluria group</taxon>
        <taxon>Massilia</taxon>
    </lineage>
</organism>
<evidence type="ECO:0000313" key="2">
    <source>
        <dbReference type="EMBL" id="MCS0580743.1"/>
    </source>
</evidence>
<evidence type="ECO:0000313" key="3">
    <source>
        <dbReference type="Proteomes" id="UP001204151"/>
    </source>
</evidence>
<dbReference type="PANTHER" id="PTHR33525">
    <property type="match status" value="1"/>
</dbReference>
<dbReference type="InterPro" id="IPR013976">
    <property type="entry name" value="HDOD"/>
</dbReference>
<feature type="domain" description="HDOD" evidence="1">
    <location>
        <begin position="16"/>
        <end position="208"/>
    </location>
</feature>
<evidence type="ECO:0000259" key="1">
    <source>
        <dbReference type="PROSITE" id="PS51833"/>
    </source>
</evidence>
<dbReference type="Gene3D" id="1.10.3210.10">
    <property type="entry name" value="Hypothetical protein af1432"/>
    <property type="match status" value="1"/>
</dbReference>
<sequence length="284" mass="30671">MTARDVTFVVNNLRDLPALPSVVLDLISAFGRDDIDVTTLADKMSMDQGMAAKILRIANSSFYGLAGKVRTVRQAVLVLGFDNARALAVASKVIDHFAGAHRARIAEFWRHSIATAVCARSLARHAGLDHDAAFIAGLLHDIGRLVLAVGFPDEYARVLDACAADEATLHEAELRILGVDHERVGQMLAEAWKFPPVIRRAIGNHHAPAGADLADIPGVVHAANAVVLALDLDGATHAAVPPLLDGAWDRLRLTDSHLLAACRETEGQFEEACRLLMRSEDHER</sequence>
<reference evidence="2 3" key="1">
    <citation type="submission" date="2022-08" db="EMBL/GenBank/DDBJ databases">
        <title>Reclassification of Massilia species as members of the genera Telluria, Duganella, Pseudoduganella, Mokoshia gen. nov. and Zemynaea gen. nov. using orthogonal and non-orthogonal genome-based approaches.</title>
        <authorList>
            <person name="Bowman J.P."/>
        </authorList>
    </citation>
    <scope>NUCLEOTIDE SEQUENCE [LARGE SCALE GENOMIC DNA]</scope>
    <source>
        <strain evidence="2 3">JCM 31316</strain>
    </source>
</reference>
<name>A0ABT1ZLH5_9BURK</name>
<comment type="caution">
    <text evidence="2">The sequence shown here is derived from an EMBL/GenBank/DDBJ whole genome shotgun (WGS) entry which is preliminary data.</text>
</comment>
<dbReference type="CDD" id="cd00077">
    <property type="entry name" value="HDc"/>
    <property type="match status" value="1"/>
</dbReference>
<proteinExistence type="predicted"/>
<dbReference type="SUPFAM" id="SSF109604">
    <property type="entry name" value="HD-domain/PDEase-like"/>
    <property type="match status" value="1"/>
</dbReference>
<dbReference type="Pfam" id="PF08668">
    <property type="entry name" value="HDOD"/>
    <property type="match status" value="1"/>
</dbReference>